<protein>
    <submittedName>
        <fullName evidence="1">Uncharacterized protein</fullName>
    </submittedName>
</protein>
<accession>A0ACC0V3J7</accession>
<proteinExistence type="predicted"/>
<evidence type="ECO:0000313" key="2">
    <source>
        <dbReference type="Proteomes" id="UP001163324"/>
    </source>
</evidence>
<dbReference type="EMBL" id="CM047943">
    <property type="protein sequence ID" value="KAI9900872.1"/>
    <property type="molecule type" value="Genomic_DNA"/>
</dbReference>
<evidence type="ECO:0000313" key="1">
    <source>
        <dbReference type="EMBL" id="KAI9900872.1"/>
    </source>
</evidence>
<sequence length="665" mass="72607">MSLSLKHIPCPAGDTCTAFQCIFGHERDKKKDEGNSIPEEQQPASSVADNGAELDGPPRKRAKIWDQPGQAKVKDTTIHKPSGAAGETIDPRDKALSKGQQTEISRNVKDSDNPSSLPTPHSKTSKPVPTTSAPAALPTNVPPTSRSAAGPSVNSKPPAKKESLNPRLLKKSPASHAIRYKLLTLLHDQLKRLNDLAKAKVKKDVSMKRYILTDQEVITLVLDTEEQMAIHNPSVYANTMKNEIMKMKRMALPDWVKKQEKALNSNVQGANGTSLTEDTKNLKTGLTPAQELAMLKKIQTRIDGLGAFGYVSEIPSTKDVEAARQGKEAGQGYEKCVRCQARFQVFPGRREEDGALTTGGSCTYHPGRQRRLSHQPGDSMEKASMVWRCCGGEIGSEGCQTHAHHVYKVESPNTLSTILEFASTPENPSAPIDRAVCLDCEMGYTTNGMEAIRVTVTDWQTEKVILDGLVQPYGEILDCNTAFSGVRAEDLVTAKPWLSSGAEQVKSSNQGPQAHSAGLKKFPNLHAAREAFFTLISPETFILGHALENDLNTMRIVHPCIIDTILLYPARSGLPFRQALKTLMTNVLGRQIQQHVDGIGHDSAEDAIAAGQLIKWSAKNAWGNLKRQGWEWDGDSLIKPHVDNDPNAVSSAKESPRRSALEIKA</sequence>
<reference evidence="1" key="1">
    <citation type="submission" date="2022-10" db="EMBL/GenBank/DDBJ databases">
        <title>Complete Genome of Trichothecium roseum strain YXFP-22015, a Plant Pathogen Isolated from Citrus.</title>
        <authorList>
            <person name="Wang Y."/>
            <person name="Zhu L."/>
        </authorList>
    </citation>
    <scope>NUCLEOTIDE SEQUENCE</scope>
    <source>
        <strain evidence="1">YXFP-22015</strain>
    </source>
</reference>
<organism evidence="1 2">
    <name type="scientific">Trichothecium roseum</name>
    <dbReference type="NCBI Taxonomy" id="47278"/>
    <lineage>
        <taxon>Eukaryota</taxon>
        <taxon>Fungi</taxon>
        <taxon>Dikarya</taxon>
        <taxon>Ascomycota</taxon>
        <taxon>Pezizomycotina</taxon>
        <taxon>Sordariomycetes</taxon>
        <taxon>Hypocreomycetidae</taxon>
        <taxon>Hypocreales</taxon>
        <taxon>Hypocreales incertae sedis</taxon>
        <taxon>Trichothecium</taxon>
    </lineage>
</organism>
<comment type="caution">
    <text evidence="1">The sequence shown here is derived from an EMBL/GenBank/DDBJ whole genome shotgun (WGS) entry which is preliminary data.</text>
</comment>
<name>A0ACC0V3J7_9HYPO</name>
<gene>
    <name evidence="1" type="ORF">N3K66_005134</name>
</gene>
<dbReference type="Proteomes" id="UP001163324">
    <property type="component" value="Chromosome 4"/>
</dbReference>
<keyword evidence="2" id="KW-1185">Reference proteome</keyword>